<dbReference type="PROSITE" id="PS00523">
    <property type="entry name" value="SULFATASE_1"/>
    <property type="match status" value="1"/>
</dbReference>
<dbReference type="AlphaFoldDB" id="A0A1U9NPG3"/>
<proteinExistence type="inferred from homology"/>
<sequence precursor="true">MNRRTFLKNCALTVGAASFSGCAGMTGPSDKPSSASDRPNIVYILADDLGYGDVSCMNKDSKIHTTNMDRLAAEGMIFTDAHAGAAVCTPTRYGILTGRYCWRSRLKKGGIWGDSPPVIEKDRMTVASMLKPYGYHSACIGKWHLGWHWQMKDDNPEQIDFTKPIQQGPTTNGFDYSFCLPASLDIPPYVYVENDKVTAPPNRVVEGKTGKLLMREGPTGADFVHKDVLPDLTEKAVTYIDQRSESNKPFFLYFALPAPHTPILPTEQFRGKSGTNEYGDFVLQVDHTVGQVMRALKRNGLKENTLFIFTSDNGCAPHVNFEELAEYGHDPSYLFRGHKADIYEGGHRMPFIARWPKRVKAKTRCSDTTCLTDLMATAADINGIDLPDSAAEDSVSMLPNLLRTATGPLREATVHQSVNGSFSIRQGKWKLILCPGSGGWSPPRPGSPKIKDLPPVQLYDLSSDIDENENLHAQHPEIVRRLTNLLQSYIDRGRSTPGQPQKNNGKVPIRP</sequence>
<protein>
    <submittedName>
        <fullName evidence="8">Arylsulfatase</fullName>
        <ecNumber evidence="8">3.1.6.1</ecNumber>
    </submittedName>
</protein>
<evidence type="ECO:0000256" key="4">
    <source>
        <dbReference type="ARBA" id="ARBA00022837"/>
    </source>
</evidence>
<keyword evidence="9" id="KW-1185">Reference proteome</keyword>
<dbReference type="CDD" id="cd16143">
    <property type="entry name" value="ARS_like"/>
    <property type="match status" value="1"/>
</dbReference>
<name>A0A1U9NPG3_9BACT</name>
<dbReference type="PANTHER" id="PTHR42693:SF53">
    <property type="entry name" value="ENDO-4-O-SULFATASE"/>
    <property type="match status" value="1"/>
</dbReference>
<dbReference type="PROSITE" id="PS51318">
    <property type="entry name" value="TAT"/>
    <property type="match status" value="1"/>
</dbReference>
<evidence type="ECO:0000256" key="2">
    <source>
        <dbReference type="ARBA" id="ARBA00022723"/>
    </source>
</evidence>
<dbReference type="InterPro" id="IPR017850">
    <property type="entry name" value="Alkaline_phosphatase_core_sf"/>
</dbReference>
<dbReference type="InterPro" id="IPR050738">
    <property type="entry name" value="Sulfatase"/>
</dbReference>
<dbReference type="Proteomes" id="UP000189674">
    <property type="component" value="Chromosome"/>
</dbReference>
<evidence type="ECO:0000313" key="9">
    <source>
        <dbReference type="Proteomes" id="UP000189674"/>
    </source>
</evidence>
<dbReference type="EC" id="3.1.6.1" evidence="8"/>
<evidence type="ECO:0000256" key="5">
    <source>
        <dbReference type="SAM" id="MobiDB-lite"/>
    </source>
</evidence>
<accession>A0A1U9NPG3</accession>
<keyword evidence="6" id="KW-0732">Signal</keyword>
<feature type="domain" description="Sulfatase N-terminal" evidence="7">
    <location>
        <begin position="39"/>
        <end position="382"/>
    </location>
</feature>
<keyword evidence="3 8" id="KW-0378">Hydrolase</keyword>
<dbReference type="Gene3D" id="3.40.720.10">
    <property type="entry name" value="Alkaline Phosphatase, subunit A"/>
    <property type="match status" value="1"/>
</dbReference>
<reference evidence="9" key="1">
    <citation type="submission" date="2017-02" db="EMBL/GenBank/DDBJ databases">
        <title>Comparative genomics and description of representatives of a novel lineage of planctomycetes thriving in anoxic sediments.</title>
        <authorList>
            <person name="Spring S."/>
            <person name="Bunk B."/>
            <person name="Sproer C."/>
        </authorList>
    </citation>
    <scope>NUCLEOTIDE SEQUENCE [LARGE SCALE GENOMIC DNA]</scope>
    <source>
        <strain evidence="9">ST-NAGAB-D1</strain>
    </source>
</reference>
<gene>
    <name evidence="8" type="primary">atsA_21</name>
    <name evidence="8" type="ORF">STSP2_02996</name>
</gene>
<dbReference type="GO" id="GO:0046872">
    <property type="term" value="F:metal ion binding"/>
    <property type="evidence" value="ECO:0007669"/>
    <property type="project" value="UniProtKB-KW"/>
</dbReference>
<feature type="chain" id="PRO_5013387311" evidence="6">
    <location>
        <begin position="24"/>
        <end position="511"/>
    </location>
</feature>
<dbReference type="RefSeq" id="WP_169853247.1">
    <property type="nucleotide sequence ID" value="NZ_CP019791.1"/>
</dbReference>
<organism evidence="8 9">
    <name type="scientific">Anaerohalosphaera lusitana</name>
    <dbReference type="NCBI Taxonomy" id="1936003"/>
    <lineage>
        <taxon>Bacteria</taxon>
        <taxon>Pseudomonadati</taxon>
        <taxon>Planctomycetota</taxon>
        <taxon>Phycisphaerae</taxon>
        <taxon>Sedimentisphaerales</taxon>
        <taxon>Anaerohalosphaeraceae</taxon>
        <taxon>Anaerohalosphaera</taxon>
    </lineage>
</organism>
<evidence type="ECO:0000256" key="3">
    <source>
        <dbReference type="ARBA" id="ARBA00022801"/>
    </source>
</evidence>
<dbReference type="STRING" id="1936003.STSP2_02996"/>
<dbReference type="InterPro" id="IPR019546">
    <property type="entry name" value="TAT_signal_bac_arc"/>
</dbReference>
<dbReference type="InterPro" id="IPR024607">
    <property type="entry name" value="Sulfatase_CS"/>
</dbReference>
<evidence type="ECO:0000256" key="6">
    <source>
        <dbReference type="SAM" id="SignalP"/>
    </source>
</evidence>
<evidence type="ECO:0000259" key="7">
    <source>
        <dbReference type="Pfam" id="PF00884"/>
    </source>
</evidence>
<dbReference type="Pfam" id="PF00884">
    <property type="entry name" value="Sulfatase"/>
    <property type="match status" value="1"/>
</dbReference>
<evidence type="ECO:0000313" key="8">
    <source>
        <dbReference type="EMBL" id="AQT69799.1"/>
    </source>
</evidence>
<dbReference type="Gene3D" id="3.30.1120.10">
    <property type="match status" value="1"/>
</dbReference>
<dbReference type="KEGG" id="alus:STSP2_02996"/>
<dbReference type="EMBL" id="CP019791">
    <property type="protein sequence ID" value="AQT69799.1"/>
    <property type="molecule type" value="Genomic_DNA"/>
</dbReference>
<dbReference type="NCBIfam" id="TIGR01409">
    <property type="entry name" value="TAT_signal_seq"/>
    <property type="match status" value="1"/>
</dbReference>
<dbReference type="InterPro" id="IPR000917">
    <property type="entry name" value="Sulfatase_N"/>
</dbReference>
<dbReference type="PROSITE" id="PS00149">
    <property type="entry name" value="SULFATASE_2"/>
    <property type="match status" value="1"/>
</dbReference>
<keyword evidence="2" id="KW-0479">Metal-binding</keyword>
<dbReference type="PANTHER" id="PTHR42693">
    <property type="entry name" value="ARYLSULFATASE FAMILY MEMBER"/>
    <property type="match status" value="1"/>
</dbReference>
<dbReference type="PROSITE" id="PS51257">
    <property type="entry name" value="PROKAR_LIPOPROTEIN"/>
    <property type="match status" value="1"/>
</dbReference>
<dbReference type="GO" id="GO:0004065">
    <property type="term" value="F:arylsulfatase activity"/>
    <property type="evidence" value="ECO:0007669"/>
    <property type="project" value="UniProtKB-EC"/>
</dbReference>
<comment type="similarity">
    <text evidence="1">Belongs to the sulfatase family.</text>
</comment>
<feature type="signal peptide" evidence="6">
    <location>
        <begin position="1"/>
        <end position="23"/>
    </location>
</feature>
<dbReference type="SUPFAM" id="SSF53649">
    <property type="entry name" value="Alkaline phosphatase-like"/>
    <property type="match status" value="1"/>
</dbReference>
<dbReference type="InterPro" id="IPR006311">
    <property type="entry name" value="TAT_signal"/>
</dbReference>
<keyword evidence="4" id="KW-0106">Calcium</keyword>
<evidence type="ECO:0000256" key="1">
    <source>
        <dbReference type="ARBA" id="ARBA00008779"/>
    </source>
</evidence>
<feature type="region of interest" description="Disordered" evidence="5">
    <location>
        <begin position="491"/>
        <end position="511"/>
    </location>
</feature>